<feature type="domain" description="Sushi" evidence="4">
    <location>
        <begin position="100"/>
        <end position="161"/>
    </location>
</feature>
<dbReference type="Proteomes" id="UP000228934">
    <property type="component" value="Unassembled WGS sequence"/>
</dbReference>
<keyword evidence="6" id="KW-1185">Reference proteome</keyword>
<dbReference type="AlphaFoldDB" id="A0A2G9R538"/>
<dbReference type="EMBL" id="KV971103">
    <property type="protein sequence ID" value="PIO22976.1"/>
    <property type="molecule type" value="Genomic_DNA"/>
</dbReference>
<feature type="compositionally biased region" description="Basic residues" evidence="3">
    <location>
        <begin position="1"/>
        <end position="12"/>
    </location>
</feature>
<keyword evidence="2" id="KW-0768">Sushi</keyword>
<comment type="caution">
    <text evidence="2">Lacks conserved residue(s) required for the propagation of feature annotation.</text>
</comment>
<dbReference type="InterPro" id="IPR035976">
    <property type="entry name" value="Sushi/SCR/CCP_sf"/>
</dbReference>
<protein>
    <recommendedName>
        <fullName evidence="4">Sushi domain-containing protein</fullName>
    </recommendedName>
</protein>
<gene>
    <name evidence="5" type="ORF">AB205_0032160</name>
</gene>
<name>A0A2G9R538_AQUCT</name>
<evidence type="ECO:0000313" key="5">
    <source>
        <dbReference type="EMBL" id="PIO22976.1"/>
    </source>
</evidence>
<keyword evidence="1" id="KW-1015">Disulfide bond</keyword>
<proteinExistence type="predicted"/>
<organism evidence="5 6">
    <name type="scientific">Aquarana catesbeiana</name>
    <name type="common">American bullfrog</name>
    <name type="synonym">Rana catesbeiana</name>
    <dbReference type="NCBI Taxonomy" id="8400"/>
    <lineage>
        <taxon>Eukaryota</taxon>
        <taxon>Metazoa</taxon>
        <taxon>Chordata</taxon>
        <taxon>Craniata</taxon>
        <taxon>Vertebrata</taxon>
        <taxon>Euteleostomi</taxon>
        <taxon>Amphibia</taxon>
        <taxon>Batrachia</taxon>
        <taxon>Anura</taxon>
        <taxon>Neobatrachia</taxon>
        <taxon>Ranoidea</taxon>
        <taxon>Ranidae</taxon>
        <taxon>Aquarana</taxon>
    </lineage>
</organism>
<accession>A0A2G9R538</accession>
<evidence type="ECO:0000256" key="3">
    <source>
        <dbReference type="SAM" id="MobiDB-lite"/>
    </source>
</evidence>
<dbReference type="OrthoDB" id="10380041at2759"/>
<dbReference type="Pfam" id="PF00084">
    <property type="entry name" value="Sushi"/>
    <property type="match status" value="1"/>
</dbReference>
<dbReference type="SUPFAM" id="SSF57535">
    <property type="entry name" value="Complement control module/SCR domain"/>
    <property type="match status" value="2"/>
</dbReference>
<dbReference type="CDD" id="cd00033">
    <property type="entry name" value="CCP"/>
    <property type="match status" value="1"/>
</dbReference>
<feature type="non-terminal residue" evidence="5">
    <location>
        <position position="1"/>
    </location>
</feature>
<dbReference type="InterPro" id="IPR000436">
    <property type="entry name" value="Sushi_SCR_CCP_dom"/>
</dbReference>
<sequence>RPFRRRKGPFHRRYGEGEEEQAETKGTVESHKKESSLGAQCKKPTIEHVERFAEDKEFYDSYESIKVHCKSGYYPSSDTMMCYSPGAPQEWMPSTVTCLPQCKQPTIKNVGRLLPRQAYYNEKEVLSILCKPGYSPTSDTMRCENPNTPQEWKPPIVSCKAQCKRPVIEHMLNPYPYKMSYDEEEEVRVDCKSRHYPSYGTTRCVHPLTPQEWIPAVTCIGMTVMEKVASTSVSVWMSCTPSECPDHWRLEVELCDVHYGLCKTLDTKGNATFTDLQPSYDYTIGITHHNNRTQTKMVPRLIKTNQPGESIFGTVYKFPRR</sequence>
<dbReference type="Gene3D" id="2.10.70.10">
    <property type="entry name" value="Complement Module, domain 1"/>
    <property type="match status" value="2"/>
</dbReference>
<reference evidence="6" key="1">
    <citation type="journal article" date="2017" name="Nat. Commun.">
        <title>The North American bullfrog draft genome provides insight into hormonal regulation of long noncoding RNA.</title>
        <authorList>
            <person name="Hammond S.A."/>
            <person name="Warren R.L."/>
            <person name="Vandervalk B.P."/>
            <person name="Kucuk E."/>
            <person name="Khan H."/>
            <person name="Gibb E.A."/>
            <person name="Pandoh P."/>
            <person name="Kirk H."/>
            <person name="Zhao Y."/>
            <person name="Jones M."/>
            <person name="Mungall A.J."/>
            <person name="Coope R."/>
            <person name="Pleasance S."/>
            <person name="Moore R.A."/>
            <person name="Holt R.A."/>
            <person name="Round J.M."/>
            <person name="Ohora S."/>
            <person name="Walle B.V."/>
            <person name="Veldhoen N."/>
            <person name="Helbing C.C."/>
            <person name="Birol I."/>
        </authorList>
    </citation>
    <scope>NUCLEOTIDE SEQUENCE [LARGE SCALE GENOMIC DNA]</scope>
</reference>
<dbReference type="SMART" id="SM00032">
    <property type="entry name" value="CCP"/>
    <property type="match status" value="3"/>
</dbReference>
<dbReference type="PROSITE" id="PS50923">
    <property type="entry name" value="SUSHI"/>
    <property type="match status" value="1"/>
</dbReference>
<evidence type="ECO:0000256" key="2">
    <source>
        <dbReference type="PROSITE-ProRule" id="PRU00302"/>
    </source>
</evidence>
<feature type="compositionally biased region" description="Basic and acidic residues" evidence="3">
    <location>
        <begin position="22"/>
        <end position="35"/>
    </location>
</feature>
<evidence type="ECO:0000256" key="1">
    <source>
        <dbReference type="ARBA" id="ARBA00023157"/>
    </source>
</evidence>
<evidence type="ECO:0000313" key="6">
    <source>
        <dbReference type="Proteomes" id="UP000228934"/>
    </source>
</evidence>
<evidence type="ECO:0000259" key="4">
    <source>
        <dbReference type="PROSITE" id="PS50923"/>
    </source>
</evidence>
<feature type="region of interest" description="Disordered" evidence="3">
    <location>
        <begin position="1"/>
        <end position="39"/>
    </location>
</feature>